<dbReference type="KEGG" id="psin:CAK95_11270"/>
<dbReference type="OrthoDB" id="7160947at2"/>
<dbReference type="Pfam" id="PF05258">
    <property type="entry name" value="DciA"/>
    <property type="match status" value="1"/>
</dbReference>
<protein>
    <submittedName>
        <fullName evidence="1">Uncharacterized protein</fullName>
    </submittedName>
</protein>
<evidence type="ECO:0000313" key="1">
    <source>
        <dbReference type="EMBL" id="ARQ02902.1"/>
    </source>
</evidence>
<dbReference type="InterPro" id="IPR007922">
    <property type="entry name" value="DciA-like"/>
</dbReference>
<name>A0A1W6ZZU2_9HYPH</name>
<organism evidence="1 2">
    <name type="scientific">Pseudorhodoplanes sinuspersici</name>
    <dbReference type="NCBI Taxonomy" id="1235591"/>
    <lineage>
        <taxon>Bacteria</taxon>
        <taxon>Pseudomonadati</taxon>
        <taxon>Pseudomonadota</taxon>
        <taxon>Alphaproteobacteria</taxon>
        <taxon>Hyphomicrobiales</taxon>
        <taxon>Pseudorhodoplanes</taxon>
    </lineage>
</organism>
<proteinExistence type="predicted"/>
<sequence>MNKPRPRARPLVDLANSLLAESFRKQGFASSELVVRWAVIVGDDVAAYAEPLKIQWPKVSFNLGPESDGAIPGTLVLRVEGPAALEIQHMSHVILERVNRYFGWHAIDKIAIRQAPLRRPVKKPDRSPDPALVHSIAETMPGAEEGLKMALSRLGAAVKTEAIKGK</sequence>
<keyword evidence="2" id="KW-1185">Reference proteome</keyword>
<dbReference type="STRING" id="1235591.CAK95_11270"/>
<dbReference type="InterPro" id="IPR010593">
    <property type="entry name" value="DUF1159"/>
</dbReference>
<dbReference type="PIRSF" id="PIRSF032064">
    <property type="entry name" value="UCP032064"/>
    <property type="match status" value="1"/>
</dbReference>
<dbReference type="RefSeq" id="WP_086091351.1">
    <property type="nucleotide sequence ID" value="NZ_CP021112.1"/>
</dbReference>
<evidence type="ECO:0000313" key="2">
    <source>
        <dbReference type="Proteomes" id="UP000194137"/>
    </source>
</evidence>
<reference evidence="1 2" key="1">
    <citation type="submission" date="2017-05" db="EMBL/GenBank/DDBJ databases">
        <title>Full genome sequence of Pseudorhodoplanes sinuspersici.</title>
        <authorList>
            <person name="Dastgheib S.M.M."/>
            <person name="Shavandi M."/>
            <person name="Tirandaz H."/>
        </authorList>
    </citation>
    <scope>NUCLEOTIDE SEQUENCE [LARGE SCALE GENOMIC DNA]</scope>
    <source>
        <strain evidence="1 2">RIPI110</strain>
    </source>
</reference>
<dbReference type="Proteomes" id="UP000194137">
    <property type="component" value="Chromosome"/>
</dbReference>
<dbReference type="EMBL" id="CP021112">
    <property type="protein sequence ID" value="ARQ02902.1"/>
    <property type="molecule type" value="Genomic_DNA"/>
</dbReference>
<accession>A0A1W6ZZU2</accession>
<gene>
    <name evidence="1" type="ORF">CAK95_11270</name>
</gene>
<dbReference type="AlphaFoldDB" id="A0A1W6ZZU2"/>